<evidence type="ECO:0008006" key="4">
    <source>
        <dbReference type="Google" id="ProtNLM"/>
    </source>
</evidence>
<proteinExistence type="predicted"/>
<evidence type="ECO:0000313" key="3">
    <source>
        <dbReference type="Proteomes" id="UP000248553"/>
    </source>
</evidence>
<reference evidence="3" key="1">
    <citation type="submission" date="2018-05" db="EMBL/GenBank/DDBJ databases">
        <authorList>
            <person name="Nie L."/>
        </authorList>
    </citation>
    <scope>NUCLEOTIDE SEQUENCE [LARGE SCALE GENOMIC DNA]</scope>
    <source>
        <strain evidence="3">NL</strain>
    </source>
</reference>
<evidence type="ECO:0000313" key="2">
    <source>
        <dbReference type="EMBL" id="RAK63890.1"/>
    </source>
</evidence>
<name>A0A328B8X2_9BACT</name>
<dbReference type="EMBL" id="QHKM01000008">
    <property type="protein sequence ID" value="RAK63890.1"/>
    <property type="molecule type" value="Genomic_DNA"/>
</dbReference>
<dbReference type="AlphaFoldDB" id="A0A328B8X2"/>
<keyword evidence="1" id="KW-1133">Transmembrane helix</keyword>
<keyword evidence="1" id="KW-0812">Transmembrane</keyword>
<accession>A0A328B8X2</accession>
<feature type="transmembrane region" description="Helical" evidence="1">
    <location>
        <begin position="89"/>
        <end position="111"/>
    </location>
</feature>
<organism evidence="2 3">
    <name type="scientific">Hymenobacter edaphi</name>
    <dbReference type="NCBI Taxonomy" id="2211146"/>
    <lineage>
        <taxon>Bacteria</taxon>
        <taxon>Pseudomonadati</taxon>
        <taxon>Bacteroidota</taxon>
        <taxon>Cytophagia</taxon>
        <taxon>Cytophagales</taxon>
        <taxon>Hymenobacteraceae</taxon>
        <taxon>Hymenobacter</taxon>
    </lineage>
</organism>
<feature type="transmembrane region" description="Helical" evidence="1">
    <location>
        <begin position="131"/>
        <end position="153"/>
    </location>
</feature>
<gene>
    <name evidence="2" type="ORF">DLM85_20300</name>
</gene>
<dbReference type="OrthoDB" id="954558at2"/>
<keyword evidence="3" id="KW-1185">Reference proteome</keyword>
<protein>
    <recommendedName>
        <fullName evidence="4">DUF4386 domain-containing protein</fullName>
    </recommendedName>
</protein>
<evidence type="ECO:0000256" key="1">
    <source>
        <dbReference type="SAM" id="Phobius"/>
    </source>
</evidence>
<dbReference type="Proteomes" id="UP000248553">
    <property type="component" value="Unassembled WGS sequence"/>
</dbReference>
<keyword evidence="1" id="KW-0472">Membrane</keyword>
<feature type="transmembrane region" description="Helical" evidence="1">
    <location>
        <begin position="12"/>
        <end position="32"/>
    </location>
</feature>
<comment type="caution">
    <text evidence="2">The sequence shown here is derived from an EMBL/GenBank/DDBJ whole genome shotgun (WGS) entry which is preliminary data.</text>
</comment>
<feature type="transmembrane region" description="Helical" evidence="1">
    <location>
        <begin position="61"/>
        <end position="82"/>
    </location>
</feature>
<dbReference type="RefSeq" id="WP_111480008.1">
    <property type="nucleotide sequence ID" value="NZ_QHKM01000008.1"/>
</dbReference>
<sequence>MNPTSTLSRGLLLAYVLLTFYCLGAAIFTEWAELRNAADASSYLSAADLAAWQMASTDNTALLLTILSGVQTAALLALVWLLPTSVPRGVLWAALACHVVVWGLGLLARLPVGSFGGADPGLVDLLVRSGWGRKLVLLIEAPLAAYMAFRAFWPAQAASRPAAAPGKAPVLG</sequence>